<evidence type="ECO:0000256" key="4">
    <source>
        <dbReference type="SAM" id="MobiDB-lite"/>
    </source>
</evidence>
<feature type="compositionally biased region" description="Basic and acidic residues" evidence="4">
    <location>
        <begin position="1"/>
        <end position="11"/>
    </location>
</feature>
<evidence type="ECO:0000313" key="6">
    <source>
        <dbReference type="EMBL" id="KAA6414169.1"/>
    </source>
</evidence>
<dbReference type="Gene3D" id="1.10.220.160">
    <property type="match status" value="1"/>
</dbReference>
<evidence type="ECO:0000256" key="1">
    <source>
        <dbReference type="ARBA" id="ARBA00022723"/>
    </source>
</evidence>
<keyword evidence="3" id="KW-0862">Zinc</keyword>
<feature type="domain" description="MYND-type" evidence="5">
    <location>
        <begin position="90"/>
        <end position="134"/>
    </location>
</feature>
<evidence type="ECO:0000313" key="7">
    <source>
        <dbReference type="Proteomes" id="UP000324767"/>
    </source>
</evidence>
<evidence type="ECO:0000256" key="3">
    <source>
        <dbReference type="ARBA" id="ARBA00022833"/>
    </source>
</evidence>
<gene>
    <name evidence="6" type="ORF">FRX48_02531</name>
</gene>
<protein>
    <recommendedName>
        <fullName evidence="5">MYND-type domain-containing protein</fullName>
    </recommendedName>
</protein>
<keyword evidence="2" id="KW-0863">Zinc-finger</keyword>
<dbReference type="Proteomes" id="UP000324767">
    <property type="component" value="Unassembled WGS sequence"/>
</dbReference>
<dbReference type="EMBL" id="VXIT01000003">
    <property type="protein sequence ID" value="KAA6414169.1"/>
    <property type="molecule type" value="Genomic_DNA"/>
</dbReference>
<dbReference type="OrthoDB" id="438641at2759"/>
<reference evidence="6 7" key="1">
    <citation type="submission" date="2019-09" db="EMBL/GenBank/DDBJ databases">
        <title>The hologenome of the rock-dwelling lichen Lasallia pustulata.</title>
        <authorList>
            <person name="Greshake Tzovaras B."/>
            <person name="Segers F."/>
            <person name="Bicker A."/>
            <person name="Dal Grande F."/>
            <person name="Otte J."/>
            <person name="Hankeln T."/>
            <person name="Schmitt I."/>
            <person name="Ebersberger I."/>
        </authorList>
    </citation>
    <scope>NUCLEOTIDE SEQUENCE [LARGE SCALE GENOMIC DNA]</scope>
    <source>
        <strain evidence="6">A1-1</strain>
    </source>
</reference>
<dbReference type="InterPro" id="IPR046341">
    <property type="entry name" value="SET_dom_sf"/>
</dbReference>
<proteinExistence type="predicted"/>
<evidence type="ECO:0000259" key="5">
    <source>
        <dbReference type="PROSITE" id="PS01360"/>
    </source>
</evidence>
<dbReference type="GO" id="GO:0008270">
    <property type="term" value="F:zinc ion binding"/>
    <property type="evidence" value="ECO:0007669"/>
    <property type="project" value="UniProtKB-KW"/>
</dbReference>
<evidence type="ECO:0000256" key="2">
    <source>
        <dbReference type="ARBA" id="ARBA00022771"/>
    </source>
</evidence>
<comment type="caution">
    <text evidence="6">The sequence shown here is derived from an EMBL/GenBank/DDBJ whole genome shotgun (WGS) entry which is preliminary data.</text>
</comment>
<keyword evidence="1" id="KW-0479">Metal-binding</keyword>
<sequence>MAFPKDDDLQHPRAAIPATHRGTQLQRDPSWDESTFDPKTFLPDQGSPAHLQLQYANSAFSPPPTSPPGKPFLSESSILTANNRHLHPLCDACSSELPPISSSQDLHACPSCPETVFCSATCATLSHRYHPAICGKDVDAIGNDPPPGDAANALYLLLLGRTIALAKTQSTHPLDLPETKYLWGDFIRPTAPTCTPTPTPLALALLPPLHRPPPALQFRLQHPAPAAPAREHGYRHIRPVRAGPLRYLGAEYPVR</sequence>
<dbReference type="InterPro" id="IPR002893">
    <property type="entry name" value="Znf_MYND"/>
</dbReference>
<name>A0A5M8PYQ0_9LECA</name>
<dbReference type="SUPFAM" id="SSF144232">
    <property type="entry name" value="HIT/MYND zinc finger-like"/>
    <property type="match status" value="1"/>
</dbReference>
<organism evidence="6 7">
    <name type="scientific">Lasallia pustulata</name>
    <dbReference type="NCBI Taxonomy" id="136370"/>
    <lineage>
        <taxon>Eukaryota</taxon>
        <taxon>Fungi</taxon>
        <taxon>Dikarya</taxon>
        <taxon>Ascomycota</taxon>
        <taxon>Pezizomycotina</taxon>
        <taxon>Lecanoromycetes</taxon>
        <taxon>OSLEUM clade</taxon>
        <taxon>Umbilicariomycetidae</taxon>
        <taxon>Umbilicariales</taxon>
        <taxon>Umbilicariaceae</taxon>
        <taxon>Lasallia</taxon>
    </lineage>
</organism>
<dbReference type="Gene3D" id="6.10.140.2220">
    <property type="match status" value="1"/>
</dbReference>
<dbReference type="Gene3D" id="2.170.270.10">
    <property type="entry name" value="SET domain"/>
    <property type="match status" value="1"/>
</dbReference>
<dbReference type="AlphaFoldDB" id="A0A5M8PYQ0"/>
<accession>A0A5M8PYQ0</accession>
<dbReference type="PROSITE" id="PS01360">
    <property type="entry name" value="ZF_MYND_1"/>
    <property type="match status" value="1"/>
</dbReference>
<feature type="region of interest" description="Disordered" evidence="4">
    <location>
        <begin position="1"/>
        <end position="47"/>
    </location>
</feature>